<dbReference type="InterPro" id="IPR036224">
    <property type="entry name" value="GINS_bundle-like_dom_sf"/>
</dbReference>
<sequence length="204" mass="24005">MEEFESLQQLYERLVEVTQNELELKNDLLPYQPDVVDYIVEQITHMNSVINNPKTKDRWKPFTIEQHKIEIERFSYLINTYLRTRVKKIEANAPQLIKLLRTDMDRGLKFLSPLEAKYLDRYSGSIDTFIKNIIKDMPENMQQFRLANIKKMDKTEYAFVQGLTEATIEDGDAEIRLEPGVCRILTVSTIVDLLEKGSRQFKLI</sequence>
<comment type="function">
    <text evidence="4">The GINS complex plays an essential role in the initiation of DNA replication.</text>
</comment>
<evidence type="ECO:0000259" key="5">
    <source>
        <dbReference type="Pfam" id="PF05916"/>
    </source>
</evidence>
<reference evidence="6" key="1">
    <citation type="submission" date="2018-10" db="EMBL/GenBank/DDBJ databases">
        <title>Transcriptome assembly of Aceria tosichella (Wheat curl mite) Type 2.</title>
        <authorList>
            <person name="Scully E.D."/>
            <person name="Geib S.M."/>
            <person name="Palmer N.A."/>
            <person name="Gupta A.K."/>
            <person name="Sarath G."/>
            <person name="Tatineni S."/>
        </authorList>
    </citation>
    <scope>NUCLEOTIDE SEQUENCE</scope>
    <source>
        <strain evidence="6">LincolnNE</strain>
    </source>
</reference>
<protein>
    <recommendedName>
        <fullName evidence="4">DNA replication complex GINS protein SLD5</fullName>
    </recommendedName>
</protein>
<dbReference type="PANTHER" id="PTHR21206:SF0">
    <property type="entry name" value="DNA REPLICATION COMPLEX GINS PROTEIN SLD5"/>
    <property type="match status" value="1"/>
</dbReference>
<dbReference type="InterPro" id="IPR021151">
    <property type="entry name" value="GINS_A"/>
</dbReference>
<keyword evidence="2 4" id="KW-0235">DNA replication</keyword>
<dbReference type="PANTHER" id="PTHR21206">
    <property type="entry name" value="SLD5 PROTEIN"/>
    <property type="match status" value="1"/>
</dbReference>
<feature type="domain" description="GINS subunit" evidence="5">
    <location>
        <begin position="54"/>
        <end position="133"/>
    </location>
</feature>
<dbReference type="GO" id="GO:0006261">
    <property type="term" value="P:DNA-templated DNA replication"/>
    <property type="evidence" value="ECO:0007669"/>
    <property type="project" value="InterPro"/>
</dbReference>
<evidence type="ECO:0000256" key="1">
    <source>
        <dbReference type="ARBA" id="ARBA00004123"/>
    </source>
</evidence>
<comment type="subcellular location">
    <subcellularLocation>
        <location evidence="1 4">Nucleus</location>
    </subcellularLocation>
</comment>
<dbReference type="Gene3D" id="1.20.58.1030">
    <property type="match status" value="1"/>
</dbReference>
<evidence type="ECO:0000256" key="3">
    <source>
        <dbReference type="ARBA" id="ARBA00023242"/>
    </source>
</evidence>
<dbReference type="GO" id="GO:0000811">
    <property type="term" value="C:GINS complex"/>
    <property type="evidence" value="ECO:0007669"/>
    <property type="project" value="UniProtKB-UniRule"/>
</dbReference>
<evidence type="ECO:0000256" key="2">
    <source>
        <dbReference type="ARBA" id="ARBA00022705"/>
    </source>
</evidence>
<evidence type="ECO:0000313" key="6">
    <source>
        <dbReference type="EMBL" id="MDE45478.1"/>
    </source>
</evidence>
<accession>A0A6G1S531</accession>
<proteinExistence type="inferred from homology"/>
<dbReference type="GO" id="GO:0000727">
    <property type="term" value="P:double-strand break repair via break-induced replication"/>
    <property type="evidence" value="ECO:0007669"/>
    <property type="project" value="TreeGrafter"/>
</dbReference>
<comment type="similarity">
    <text evidence="4">Belongs to the GINS4/SLD5 family.</text>
</comment>
<organism evidence="6">
    <name type="scientific">Aceria tosichella</name>
    <name type="common">wheat curl mite</name>
    <dbReference type="NCBI Taxonomy" id="561515"/>
    <lineage>
        <taxon>Eukaryota</taxon>
        <taxon>Metazoa</taxon>
        <taxon>Ecdysozoa</taxon>
        <taxon>Arthropoda</taxon>
        <taxon>Chelicerata</taxon>
        <taxon>Arachnida</taxon>
        <taxon>Acari</taxon>
        <taxon>Acariformes</taxon>
        <taxon>Trombidiformes</taxon>
        <taxon>Prostigmata</taxon>
        <taxon>Eupodina</taxon>
        <taxon>Eriophyoidea</taxon>
        <taxon>Eriophyidae</taxon>
        <taxon>Eriophyinae</taxon>
        <taxon>Aceriini</taxon>
        <taxon>Aceria</taxon>
    </lineage>
</organism>
<evidence type="ECO:0000256" key="4">
    <source>
        <dbReference type="PIRNR" id="PIRNR007764"/>
    </source>
</evidence>
<dbReference type="EMBL" id="GGYP01000707">
    <property type="protein sequence ID" value="MDE45478.1"/>
    <property type="molecule type" value="Transcribed_RNA"/>
</dbReference>
<dbReference type="SUPFAM" id="SSF158573">
    <property type="entry name" value="GINS helical bundle-like"/>
    <property type="match status" value="1"/>
</dbReference>
<dbReference type="PIRSF" id="PIRSF007764">
    <property type="entry name" value="Sld5"/>
    <property type="match status" value="1"/>
</dbReference>
<keyword evidence="3 4" id="KW-0539">Nucleus</keyword>
<dbReference type="AlphaFoldDB" id="A0A6G1S531"/>
<name>A0A6G1S531_9ACAR</name>
<dbReference type="Pfam" id="PF05916">
    <property type="entry name" value="Sld5"/>
    <property type="match status" value="1"/>
</dbReference>
<dbReference type="InterPro" id="IPR008591">
    <property type="entry name" value="GINS_Sld5"/>
</dbReference>
<gene>
    <name evidence="6" type="primary">GINS4</name>
    <name evidence="6" type="ORF">g.1329</name>
</gene>